<keyword evidence="2" id="KW-1133">Transmembrane helix</keyword>
<evidence type="ECO:0000313" key="4">
    <source>
        <dbReference type="Proteomes" id="UP001161247"/>
    </source>
</evidence>
<reference evidence="3" key="1">
    <citation type="submission" date="2023-03" db="EMBL/GenBank/DDBJ databases">
        <authorList>
            <person name="Julca I."/>
        </authorList>
    </citation>
    <scope>NUCLEOTIDE SEQUENCE</scope>
</reference>
<keyword evidence="2" id="KW-0812">Transmembrane</keyword>
<proteinExistence type="predicted"/>
<feature type="compositionally biased region" description="Low complexity" evidence="1">
    <location>
        <begin position="13"/>
        <end position="24"/>
    </location>
</feature>
<feature type="region of interest" description="Disordered" evidence="1">
    <location>
        <begin position="1"/>
        <end position="24"/>
    </location>
</feature>
<name>A0AAV1CY17_OLDCO</name>
<feature type="transmembrane region" description="Helical" evidence="2">
    <location>
        <begin position="128"/>
        <end position="150"/>
    </location>
</feature>
<sequence>MHHPKSELDFTGSTPSTPYSHVSSSASHHPVYFVQSPSRYSHDASSRMASVQASPVYGTSPKASPIYNTSPSESPFHSSNPRSSSASRFSGNWRYLRINRKRAKGWPEMESKVIPEDDDPYTDHGVMISPYLLAIIGSALFFSAVCLIVWGTSRRYAAQISIQRLSVTDFDIGEGSDRTGVPTKFLTLNCTAITSVHNPATFYGIYVTFEPIDLMYLEVTVATSELKRHFQPRKSSRDIRLEIEGKKVPLYGAGAAMEDGKEVPLKLSMEIHSCGYLMGGLVKTRRHWLVSCSFVFNPQGTRDIRFQQNSCTND</sequence>
<dbReference type="EMBL" id="OX459120">
    <property type="protein sequence ID" value="CAI9100342.1"/>
    <property type="molecule type" value="Genomic_DNA"/>
</dbReference>
<dbReference type="Proteomes" id="UP001161247">
    <property type="component" value="Chromosome 3"/>
</dbReference>
<gene>
    <name evidence="3" type="ORF">OLC1_LOCUS10198</name>
</gene>
<keyword evidence="4" id="KW-1185">Reference proteome</keyword>
<accession>A0AAV1CY17</accession>
<protein>
    <submittedName>
        <fullName evidence="3">OLC1v1037318C1</fullName>
    </submittedName>
</protein>
<keyword evidence="2" id="KW-0472">Membrane</keyword>
<evidence type="ECO:0000256" key="1">
    <source>
        <dbReference type="SAM" id="MobiDB-lite"/>
    </source>
</evidence>
<organism evidence="3 4">
    <name type="scientific">Oldenlandia corymbosa var. corymbosa</name>
    <dbReference type="NCBI Taxonomy" id="529605"/>
    <lineage>
        <taxon>Eukaryota</taxon>
        <taxon>Viridiplantae</taxon>
        <taxon>Streptophyta</taxon>
        <taxon>Embryophyta</taxon>
        <taxon>Tracheophyta</taxon>
        <taxon>Spermatophyta</taxon>
        <taxon>Magnoliopsida</taxon>
        <taxon>eudicotyledons</taxon>
        <taxon>Gunneridae</taxon>
        <taxon>Pentapetalae</taxon>
        <taxon>asterids</taxon>
        <taxon>lamiids</taxon>
        <taxon>Gentianales</taxon>
        <taxon>Rubiaceae</taxon>
        <taxon>Rubioideae</taxon>
        <taxon>Spermacoceae</taxon>
        <taxon>Hedyotis-Oldenlandia complex</taxon>
        <taxon>Oldenlandia</taxon>
    </lineage>
</organism>
<evidence type="ECO:0000313" key="3">
    <source>
        <dbReference type="EMBL" id="CAI9100342.1"/>
    </source>
</evidence>
<dbReference type="AlphaFoldDB" id="A0AAV1CY17"/>
<evidence type="ECO:0000256" key="2">
    <source>
        <dbReference type="SAM" id="Phobius"/>
    </source>
</evidence>
<feature type="region of interest" description="Disordered" evidence="1">
    <location>
        <begin position="62"/>
        <end position="88"/>
    </location>
</feature>
<feature type="compositionally biased region" description="Low complexity" evidence="1">
    <location>
        <begin position="72"/>
        <end position="88"/>
    </location>
</feature>